<evidence type="ECO:0000313" key="3">
    <source>
        <dbReference type="EMBL" id="KAK6339780.1"/>
    </source>
</evidence>
<keyword evidence="2" id="KW-1133">Transmembrane helix</keyword>
<dbReference type="Proteomes" id="UP001313282">
    <property type="component" value="Unassembled WGS sequence"/>
</dbReference>
<feature type="transmembrane region" description="Helical" evidence="2">
    <location>
        <begin position="83"/>
        <end position="104"/>
    </location>
</feature>
<feature type="compositionally biased region" description="Pro residues" evidence="1">
    <location>
        <begin position="1"/>
        <end position="11"/>
    </location>
</feature>
<reference evidence="3 4" key="1">
    <citation type="submission" date="2019-10" db="EMBL/GenBank/DDBJ databases">
        <authorList>
            <person name="Palmer J.M."/>
        </authorList>
    </citation>
    <scope>NUCLEOTIDE SEQUENCE [LARGE SCALE GENOMIC DNA]</scope>
    <source>
        <strain evidence="3 4">TWF718</strain>
    </source>
</reference>
<feature type="transmembrane region" description="Helical" evidence="2">
    <location>
        <begin position="233"/>
        <end position="253"/>
    </location>
</feature>
<organism evidence="3 4">
    <name type="scientific">Orbilia javanica</name>
    <dbReference type="NCBI Taxonomy" id="47235"/>
    <lineage>
        <taxon>Eukaryota</taxon>
        <taxon>Fungi</taxon>
        <taxon>Dikarya</taxon>
        <taxon>Ascomycota</taxon>
        <taxon>Pezizomycotina</taxon>
        <taxon>Orbiliomycetes</taxon>
        <taxon>Orbiliales</taxon>
        <taxon>Orbiliaceae</taxon>
        <taxon>Orbilia</taxon>
    </lineage>
</organism>
<feature type="transmembrane region" description="Helical" evidence="2">
    <location>
        <begin position="265"/>
        <end position="286"/>
    </location>
</feature>
<feature type="transmembrane region" description="Helical" evidence="2">
    <location>
        <begin position="302"/>
        <end position="320"/>
    </location>
</feature>
<evidence type="ECO:0000256" key="2">
    <source>
        <dbReference type="SAM" id="Phobius"/>
    </source>
</evidence>
<evidence type="ECO:0000313" key="4">
    <source>
        <dbReference type="Proteomes" id="UP001313282"/>
    </source>
</evidence>
<dbReference type="AlphaFoldDB" id="A0AAN8MP38"/>
<feature type="compositionally biased region" description="Polar residues" evidence="1">
    <location>
        <begin position="12"/>
        <end position="24"/>
    </location>
</feature>
<proteinExistence type="predicted"/>
<feature type="transmembrane region" description="Helical" evidence="2">
    <location>
        <begin position="125"/>
        <end position="149"/>
    </location>
</feature>
<keyword evidence="4" id="KW-1185">Reference proteome</keyword>
<comment type="caution">
    <text evidence="3">The sequence shown here is derived from an EMBL/GenBank/DDBJ whole genome shotgun (WGS) entry which is preliminary data.</text>
</comment>
<keyword evidence="2" id="KW-0812">Transmembrane</keyword>
<protein>
    <submittedName>
        <fullName evidence="3">Uncharacterized protein</fullName>
    </submittedName>
</protein>
<dbReference type="EMBL" id="JAVHNR010000006">
    <property type="protein sequence ID" value="KAK6339780.1"/>
    <property type="molecule type" value="Genomic_DNA"/>
</dbReference>
<feature type="region of interest" description="Disordered" evidence="1">
    <location>
        <begin position="1"/>
        <end position="28"/>
    </location>
</feature>
<feature type="transmembrane region" description="Helical" evidence="2">
    <location>
        <begin position="161"/>
        <end position="182"/>
    </location>
</feature>
<gene>
    <name evidence="3" type="ORF">TWF718_009174</name>
</gene>
<keyword evidence="2" id="KW-0472">Membrane</keyword>
<evidence type="ECO:0000256" key="1">
    <source>
        <dbReference type="SAM" id="MobiDB-lite"/>
    </source>
</evidence>
<sequence>MAPLYRRPPPNHTGTASGTWSSSHGVGIAPSPPTGAPAGVFLRSFAQYYGYNSGGYDSENPPSIPLEWMISPLDPSNCPKAEATLTTFGVTALVIALGAILGSYQPFTRKISCGCFGNKGGSGVWWTWIIMTSILLMGNVAVSLLVINTEGYEHLAFKNVFALYISKPSFTMAWLAILRITVYSNDESVYVDGYISAAFGELVLKIISAAFIHTTWARLPNEPVKDYMSGVLIYMKILPLLAAVCYIVVPIWHRNPAPKTSKEKTIHVLCASVCLAAVVVGPWAYWSYFLSLPGALWCPPKLAGQGTLWAIFSILGGIVGS</sequence>
<accession>A0AAN8MP38</accession>
<name>A0AAN8MP38_9PEZI</name>
<feature type="transmembrane region" description="Helical" evidence="2">
    <location>
        <begin position="194"/>
        <end position="213"/>
    </location>
</feature>